<dbReference type="Proteomes" id="UP000030671">
    <property type="component" value="Unassembled WGS sequence"/>
</dbReference>
<organism evidence="2 3">
    <name type="scientific">Heterobasidion irregulare (strain TC 32-1)</name>
    <dbReference type="NCBI Taxonomy" id="747525"/>
    <lineage>
        <taxon>Eukaryota</taxon>
        <taxon>Fungi</taxon>
        <taxon>Dikarya</taxon>
        <taxon>Basidiomycota</taxon>
        <taxon>Agaricomycotina</taxon>
        <taxon>Agaricomycetes</taxon>
        <taxon>Russulales</taxon>
        <taxon>Bondarzewiaceae</taxon>
        <taxon>Heterobasidion</taxon>
        <taxon>Heterobasidion annosum species complex</taxon>
    </lineage>
</organism>
<evidence type="ECO:0000313" key="3">
    <source>
        <dbReference type="Proteomes" id="UP000030671"/>
    </source>
</evidence>
<proteinExistence type="predicted"/>
<dbReference type="KEGG" id="hir:HETIRDRAFT_449526"/>
<dbReference type="AlphaFoldDB" id="W4KDU7"/>
<name>W4KDU7_HETIT</name>
<keyword evidence="3" id="KW-1185">Reference proteome</keyword>
<reference evidence="2 3" key="1">
    <citation type="journal article" date="2012" name="New Phytol.">
        <title>Insight into trade-off between wood decay and parasitism from the genome of a fungal forest pathogen.</title>
        <authorList>
            <person name="Olson A."/>
            <person name="Aerts A."/>
            <person name="Asiegbu F."/>
            <person name="Belbahri L."/>
            <person name="Bouzid O."/>
            <person name="Broberg A."/>
            <person name="Canback B."/>
            <person name="Coutinho P.M."/>
            <person name="Cullen D."/>
            <person name="Dalman K."/>
            <person name="Deflorio G."/>
            <person name="van Diepen L.T."/>
            <person name="Dunand C."/>
            <person name="Duplessis S."/>
            <person name="Durling M."/>
            <person name="Gonthier P."/>
            <person name="Grimwood J."/>
            <person name="Fossdal C.G."/>
            <person name="Hansson D."/>
            <person name="Henrissat B."/>
            <person name="Hietala A."/>
            <person name="Himmelstrand K."/>
            <person name="Hoffmeister D."/>
            <person name="Hogberg N."/>
            <person name="James T.Y."/>
            <person name="Karlsson M."/>
            <person name="Kohler A."/>
            <person name="Kues U."/>
            <person name="Lee Y.H."/>
            <person name="Lin Y.C."/>
            <person name="Lind M."/>
            <person name="Lindquist E."/>
            <person name="Lombard V."/>
            <person name="Lucas S."/>
            <person name="Lunden K."/>
            <person name="Morin E."/>
            <person name="Murat C."/>
            <person name="Park J."/>
            <person name="Raffaello T."/>
            <person name="Rouze P."/>
            <person name="Salamov A."/>
            <person name="Schmutz J."/>
            <person name="Solheim H."/>
            <person name="Stahlberg J."/>
            <person name="Velez H."/>
            <person name="de Vries R.P."/>
            <person name="Wiebenga A."/>
            <person name="Woodward S."/>
            <person name="Yakovlev I."/>
            <person name="Garbelotto M."/>
            <person name="Martin F."/>
            <person name="Grigoriev I.V."/>
            <person name="Stenlid J."/>
        </authorList>
    </citation>
    <scope>NUCLEOTIDE SEQUENCE [LARGE SCALE GENOMIC DNA]</scope>
    <source>
        <strain evidence="2 3">TC 32-1</strain>
    </source>
</reference>
<feature type="region of interest" description="Disordered" evidence="1">
    <location>
        <begin position="215"/>
        <end position="278"/>
    </location>
</feature>
<feature type="compositionally biased region" description="Low complexity" evidence="1">
    <location>
        <begin position="255"/>
        <end position="266"/>
    </location>
</feature>
<gene>
    <name evidence="2" type="ORF">HETIRDRAFT_449526</name>
</gene>
<protein>
    <submittedName>
        <fullName evidence="2">Uncharacterized protein</fullName>
    </submittedName>
</protein>
<sequence length="278" mass="29394">MRSRSLDVAGSTGARDGRTATNHQRRAFIGSRGRLTHADERPVPLPPPSSSLDPCLVRSTSSAYATRAESACDAQPGGTAALAGAMALEKAPTMHTEPKNLIELEQLIGHPGALELGYLCCIVMDCPRESVTVMCAISALQRRVIVGKPMIHDVHRGCRSHAHYAAWKARLRGSARRYTHAIVIICTRDRPVRIGARPRTLAIGQRTDADLMQSLGADADGAGDGAGDGITSRRAPDSDGLGGPAREQFASLARPGPSVGPSAGGSTAQRRRRANLTQ</sequence>
<dbReference type="HOGENOM" id="CLU_1001365_0_0_1"/>
<feature type="compositionally biased region" description="Basic residues" evidence="1">
    <location>
        <begin position="269"/>
        <end position="278"/>
    </location>
</feature>
<evidence type="ECO:0000313" key="2">
    <source>
        <dbReference type="EMBL" id="ETW83919.1"/>
    </source>
</evidence>
<dbReference type="GeneID" id="20675955"/>
<evidence type="ECO:0000256" key="1">
    <source>
        <dbReference type="SAM" id="MobiDB-lite"/>
    </source>
</evidence>
<accession>W4KDU7</accession>
<dbReference type="RefSeq" id="XP_009543648.1">
    <property type="nucleotide sequence ID" value="XM_009545353.1"/>
</dbReference>
<dbReference type="EMBL" id="KI925456">
    <property type="protein sequence ID" value="ETW83919.1"/>
    <property type="molecule type" value="Genomic_DNA"/>
</dbReference>
<feature type="region of interest" description="Disordered" evidence="1">
    <location>
        <begin position="1"/>
        <end position="52"/>
    </location>
</feature>
<dbReference type="InParanoid" id="W4KDU7"/>